<accession>A0A1M7JSW3</accession>
<dbReference type="Pfam" id="PF12833">
    <property type="entry name" value="HTH_18"/>
    <property type="match status" value="1"/>
</dbReference>
<dbReference type="EMBL" id="FRCZ01000001">
    <property type="protein sequence ID" value="SHM56106.1"/>
    <property type="molecule type" value="Genomic_DNA"/>
</dbReference>
<evidence type="ECO:0000256" key="3">
    <source>
        <dbReference type="ARBA" id="ARBA00023163"/>
    </source>
</evidence>
<dbReference type="InterPro" id="IPR018060">
    <property type="entry name" value="HTH_AraC"/>
</dbReference>
<sequence length="404" mass="47424">MKWDELVSFVDELMGGLFSLRVLVLDADLEGLWEDYGEQLPLFLSARQKRQMTSKLTTLPSQEMITHYKDSLMMNYIVFYADPEYIIVFGPFIEQEITKEIAEELMQENHFPISYSLAFYTYYESLPVCRSTELLFVAKTIINKLFHTKSDPIVKEIVLEKADQSLDKDTEQKDYAESIMPLLEKRYEVINQLYLEVQYGNTSKAIEHHLTLKKHLKVIKRNRNPLRNQKNLAFVHNTHLRIASEQASVHPIYLDSISNHYAILIEASTNVSELEQLGIEMIKEYCRLVKKYSLRIFSPLVRKVVNYIQLHLSDELTLDQLATYTGVSTSHLSRTFNKEVHESIPNYINHARADKAAQMLEFSQHSVQEVGEYVGFYDLNYFTKVFKKYYYMPPAHYQKKHSYY</sequence>
<evidence type="ECO:0000313" key="6">
    <source>
        <dbReference type="Proteomes" id="UP000184184"/>
    </source>
</evidence>
<dbReference type="AlphaFoldDB" id="A0A1M7JSW3"/>
<evidence type="ECO:0000256" key="2">
    <source>
        <dbReference type="ARBA" id="ARBA00023125"/>
    </source>
</evidence>
<evidence type="ECO:0000259" key="4">
    <source>
        <dbReference type="PROSITE" id="PS01124"/>
    </source>
</evidence>
<dbReference type="OrthoDB" id="247151at2"/>
<dbReference type="PANTHER" id="PTHR43280:SF2">
    <property type="entry name" value="HTH-TYPE TRANSCRIPTIONAL REGULATOR EXSA"/>
    <property type="match status" value="1"/>
</dbReference>
<protein>
    <submittedName>
        <fullName evidence="5">AraC-type DNA-binding protein</fullName>
    </submittedName>
</protein>
<evidence type="ECO:0000256" key="1">
    <source>
        <dbReference type="ARBA" id="ARBA00023015"/>
    </source>
</evidence>
<keyword evidence="2 5" id="KW-0238">DNA-binding</keyword>
<reference evidence="5 6" key="1">
    <citation type="submission" date="2016-11" db="EMBL/GenBank/DDBJ databases">
        <authorList>
            <person name="Jaros S."/>
            <person name="Januszkiewicz K."/>
            <person name="Wedrychowicz H."/>
        </authorList>
    </citation>
    <scope>NUCLEOTIDE SEQUENCE [LARGE SCALE GENOMIC DNA]</scope>
    <source>
        <strain evidence="5 6">CGMCC 1.10681</strain>
    </source>
</reference>
<organism evidence="5 6">
    <name type="scientific">Gracilibacillus kekensis</name>
    <dbReference type="NCBI Taxonomy" id="1027249"/>
    <lineage>
        <taxon>Bacteria</taxon>
        <taxon>Bacillati</taxon>
        <taxon>Bacillota</taxon>
        <taxon>Bacilli</taxon>
        <taxon>Bacillales</taxon>
        <taxon>Bacillaceae</taxon>
        <taxon>Gracilibacillus</taxon>
    </lineage>
</organism>
<dbReference type="GO" id="GO:0043565">
    <property type="term" value="F:sequence-specific DNA binding"/>
    <property type="evidence" value="ECO:0007669"/>
    <property type="project" value="InterPro"/>
</dbReference>
<dbReference type="PANTHER" id="PTHR43280">
    <property type="entry name" value="ARAC-FAMILY TRANSCRIPTIONAL REGULATOR"/>
    <property type="match status" value="1"/>
</dbReference>
<dbReference type="Proteomes" id="UP000184184">
    <property type="component" value="Unassembled WGS sequence"/>
</dbReference>
<dbReference type="RefSeq" id="WP_073199269.1">
    <property type="nucleotide sequence ID" value="NZ_FRCZ01000001.1"/>
</dbReference>
<dbReference type="STRING" id="1027249.SAMN05216179_0463"/>
<gene>
    <name evidence="5" type="ORF">SAMN05216179_0463</name>
</gene>
<dbReference type="Gene3D" id="1.10.10.60">
    <property type="entry name" value="Homeodomain-like"/>
    <property type="match status" value="2"/>
</dbReference>
<evidence type="ECO:0000313" key="5">
    <source>
        <dbReference type="EMBL" id="SHM56106.1"/>
    </source>
</evidence>
<keyword evidence="1" id="KW-0805">Transcription regulation</keyword>
<dbReference type="SMART" id="SM00342">
    <property type="entry name" value="HTH_ARAC"/>
    <property type="match status" value="1"/>
</dbReference>
<name>A0A1M7JSW3_9BACI</name>
<dbReference type="InterPro" id="IPR009057">
    <property type="entry name" value="Homeodomain-like_sf"/>
</dbReference>
<dbReference type="GO" id="GO:0003700">
    <property type="term" value="F:DNA-binding transcription factor activity"/>
    <property type="evidence" value="ECO:0007669"/>
    <property type="project" value="InterPro"/>
</dbReference>
<feature type="domain" description="HTH araC/xylS-type" evidence="4">
    <location>
        <begin position="302"/>
        <end position="400"/>
    </location>
</feature>
<keyword evidence="3" id="KW-0804">Transcription</keyword>
<dbReference type="PROSITE" id="PS01124">
    <property type="entry name" value="HTH_ARAC_FAMILY_2"/>
    <property type="match status" value="1"/>
</dbReference>
<keyword evidence="6" id="KW-1185">Reference proteome</keyword>
<dbReference type="SUPFAM" id="SSF46689">
    <property type="entry name" value="Homeodomain-like"/>
    <property type="match status" value="2"/>
</dbReference>
<proteinExistence type="predicted"/>